<evidence type="ECO:0000313" key="2">
    <source>
        <dbReference type="Proteomes" id="UP000828941"/>
    </source>
</evidence>
<organism evidence="1 2">
    <name type="scientific">Bauhinia variegata</name>
    <name type="common">Purple orchid tree</name>
    <name type="synonym">Phanera variegata</name>
    <dbReference type="NCBI Taxonomy" id="167791"/>
    <lineage>
        <taxon>Eukaryota</taxon>
        <taxon>Viridiplantae</taxon>
        <taxon>Streptophyta</taxon>
        <taxon>Embryophyta</taxon>
        <taxon>Tracheophyta</taxon>
        <taxon>Spermatophyta</taxon>
        <taxon>Magnoliopsida</taxon>
        <taxon>eudicotyledons</taxon>
        <taxon>Gunneridae</taxon>
        <taxon>Pentapetalae</taxon>
        <taxon>rosids</taxon>
        <taxon>fabids</taxon>
        <taxon>Fabales</taxon>
        <taxon>Fabaceae</taxon>
        <taxon>Cercidoideae</taxon>
        <taxon>Cercideae</taxon>
        <taxon>Bauhiniinae</taxon>
        <taxon>Bauhinia</taxon>
    </lineage>
</organism>
<gene>
    <name evidence="1" type="ORF">L6164_013584</name>
</gene>
<keyword evidence="2" id="KW-1185">Reference proteome</keyword>
<name>A0ACB9NFU5_BAUVA</name>
<protein>
    <submittedName>
        <fullName evidence="1">Uncharacterized protein</fullName>
    </submittedName>
</protein>
<comment type="caution">
    <text evidence="1">The sequence shown here is derived from an EMBL/GenBank/DDBJ whole genome shotgun (WGS) entry which is preliminary data.</text>
</comment>
<proteinExistence type="predicted"/>
<reference evidence="1 2" key="1">
    <citation type="journal article" date="2022" name="DNA Res.">
        <title>Chromosomal-level genome assembly of the orchid tree Bauhinia variegata (Leguminosae; Cercidoideae) supports the allotetraploid origin hypothesis of Bauhinia.</title>
        <authorList>
            <person name="Zhong Y."/>
            <person name="Chen Y."/>
            <person name="Zheng D."/>
            <person name="Pang J."/>
            <person name="Liu Y."/>
            <person name="Luo S."/>
            <person name="Meng S."/>
            <person name="Qian L."/>
            <person name="Wei D."/>
            <person name="Dai S."/>
            <person name="Zhou R."/>
        </authorList>
    </citation>
    <scope>NUCLEOTIDE SEQUENCE [LARGE SCALE GENOMIC DNA]</scope>
    <source>
        <strain evidence="1">BV-YZ2020</strain>
    </source>
</reference>
<accession>A0ACB9NFU5</accession>
<sequence>MDIDLLWAPGGGLLVQNQCLPRSQGPSTCLVLSQQSQPPWTCNLQPKHPRKIAINGQFEVAAQNVPSGPNPESS</sequence>
<evidence type="ECO:0000313" key="1">
    <source>
        <dbReference type="EMBL" id="KAI4334878.1"/>
    </source>
</evidence>
<dbReference type="EMBL" id="CM039431">
    <property type="protein sequence ID" value="KAI4334878.1"/>
    <property type="molecule type" value="Genomic_DNA"/>
</dbReference>
<dbReference type="Proteomes" id="UP000828941">
    <property type="component" value="Chromosome 6"/>
</dbReference>